<dbReference type="PANTHER" id="PTHR33677:SF4">
    <property type="entry name" value="COPPER-SENSING TRANSCRIPTIONAL REPRESSOR CSOR"/>
    <property type="match status" value="1"/>
</dbReference>
<accession>A0A343JFC7</accession>
<evidence type="ECO:0000256" key="5">
    <source>
        <dbReference type="ARBA" id="ARBA00039938"/>
    </source>
</evidence>
<evidence type="ECO:0000256" key="2">
    <source>
        <dbReference type="ARBA" id="ARBA00011738"/>
    </source>
</evidence>
<name>A0A343JFC7_9CLOT</name>
<dbReference type="RefSeq" id="WP_119866359.1">
    <property type="nucleotide sequence ID" value="NZ_CP016786.1"/>
</dbReference>
<evidence type="ECO:0000256" key="3">
    <source>
        <dbReference type="ARBA" id="ARBA00022490"/>
    </source>
</evidence>
<organism evidence="7 8">
    <name type="scientific">Clostridium isatidis</name>
    <dbReference type="NCBI Taxonomy" id="182773"/>
    <lineage>
        <taxon>Bacteria</taxon>
        <taxon>Bacillati</taxon>
        <taxon>Bacillota</taxon>
        <taxon>Clostridia</taxon>
        <taxon>Eubacteriales</taxon>
        <taxon>Clostridiaceae</taxon>
        <taxon>Clostridium</taxon>
    </lineage>
</organism>
<dbReference type="GO" id="GO:0005737">
    <property type="term" value="C:cytoplasm"/>
    <property type="evidence" value="ECO:0007669"/>
    <property type="project" value="UniProtKB-SubCell"/>
</dbReference>
<reference evidence="7 8" key="1">
    <citation type="submission" date="2016-08" db="EMBL/GenBank/DDBJ databases">
        <title>Complete Genome Sequence Of The Indigo Reducing Clostridium isatidis DSM15098.</title>
        <authorList>
            <person name="Little G.T."/>
            <person name="Minton N.P."/>
        </authorList>
    </citation>
    <scope>NUCLEOTIDE SEQUENCE [LARGE SCALE GENOMIC DNA]</scope>
    <source>
        <strain evidence="7 8">DSM 15098</strain>
    </source>
</reference>
<gene>
    <name evidence="7" type="ORF">BEN51_12460</name>
</gene>
<dbReference type="GO" id="GO:0045892">
    <property type="term" value="P:negative regulation of DNA-templated transcription"/>
    <property type="evidence" value="ECO:0007669"/>
    <property type="project" value="UniProtKB-ARBA"/>
</dbReference>
<comment type="subunit">
    <text evidence="2">Homodimer.</text>
</comment>
<evidence type="ECO:0000256" key="4">
    <source>
        <dbReference type="ARBA" id="ARBA00022723"/>
    </source>
</evidence>
<dbReference type="Proteomes" id="UP000264883">
    <property type="component" value="Chromosome"/>
</dbReference>
<sequence>MNNEKKQALKTLKIAKGQVEAAIKMIEDERYCVDVSNQIIAAQSLLKKANLLILKQHMNHCVIEAVENNKGPEKIEEIMNLLSKVIGK</sequence>
<dbReference type="OrthoDB" id="9811244at2"/>
<proteinExistence type="predicted"/>
<evidence type="ECO:0000256" key="1">
    <source>
        <dbReference type="ARBA" id="ARBA00004496"/>
    </source>
</evidence>
<dbReference type="Pfam" id="PF02583">
    <property type="entry name" value="Trns_repr_metal"/>
    <property type="match status" value="1"/>
</dbReference>
<dbReference type="GO" id="GO:0046872">
    <property type="term" value="F:metal ion binding"/>
    <property type="evidence" value="ECO:0007669"/>
    <property type="project" value="UniProtKB-KW"/>
</dbReference>
<evidence type="ECO:0000313" key="8">
    <source>
        <dbReference type="Proteomes" id="UP000264883"/>
    </source>
</evidence>
<dbReference type="InterPro" id="IPR038390">
    <property type="entry name" value="Metal_Tscrpt_repr_sf"/>
</dbReference>
<evidence type="ECO:0000313" key="7">
    <source>
        <dbReference type="EMBL" id="ASW44235.1"/>
    </source>
</evidence>
<dbReference type="PANTHER" id="PTHR33677">
    <property type="entry name" value="TRANSCRIPTIONAL REPRESSOR FRMR-RELATED"/>
    <property type="match status" value="1"/>
</dbReference>
<dbReference type="InterPro" id="IPR003735">
    <property type="entry name" value="Metal_Tscrpt_repr"/>
</dbReference>
<dbReference type="AlphaFoldDB" id="A0A343JFC7"/>
<evidence type="ECO:0000256" key="6">
    <source>
        <dbReference type="ARBA" id="ARBA00041544"/>
    </source>
</evidence>
<dbReference type="Gene3D" id="1.20.58.1000">
    <property type="entry name" value="Metal-sensitive repressor, helix protomer"/>
    <property type="match status" value="1"/>
</dbReference>
<dbReference type="EMBL" id="CP016786">
    <property type="protein sequence ID" value="ASW44235.1"/>
    <property type="molecule type" value="Genomic_DNA"/>
</dbReference>
<keyword evidence="4" id="KW-0479">Metal-binding</keyword>
<dbReference type="GO" id="GO:0003677">
    <property type="term" value="F:DNA binding"/>
    <property type="evidence" value="ECO:0007669"/>
    <property type="project" value="InterPro"/>
</dbReference>
<keyword evidence="8" id="KW-1185">Reference proteome</keyword>
<dbReference type="KEGG" id="cia:BEN51_12460"/>
<comment type="subcellular location">
    <subcellularLocation>
        <location evidence="1">Cytoplasm</location>
    </subcellularLocation>
</comment>
<protein>
    <recommendedName>
        <fullName evidence="5">Copper-sensing transcriptional repressor CsoR</fullName>
    </recommendedName>
    <alternativeName>
        <fullName evidence="6">Copper-sensitive operon repressor</fullName>
    </alternativeName>
</protein>
<dbReference type="CDD" id="cd10159">
    <property type="entry name" value="CsoR-like_DUF156_2"/>
    <property type="match status" value="1"/>
</dbReference>
<keyword evidence="3" id="KW-0963">Cytoplasm</keyword>